<keyword evidence="3" id="KW-1185">Reference proteome</keyword>
<keyword evidence="1" id="KW-0732">Signal</keyword>
<gene>
    <name evidence="2" type="ORF">O181_010972</name>
</gene>
<dbReference type="AlphaFoldDB" id="A0A9Q3BUT6"/>
<dbReference type="Proteomes" id="UP000765509">
    <property type="component" value="Unassembled WGS sequence"/>
</dbReference>
<proteinExistence type="predicted"/>
<evidence type="ECO:0008006" key="4">
    <source>
        <dbReference type="Google" id="ProtNLM"/>
    </source>
</evidence>
<comment type="caution">
    <text evidence="2">The sequence shown here is derived from an EMBL/GenBank/DDBJ whole genome shotgun (WGS) entry which is preliminary data.</text>
</comment>
<name>A0A9Q3BUT6_9BASI</name>
<accession>A0A9Q3BUT6</accession>
<feature type="signal peptide" evidence="1">
    <location>
        <begin position="1"/>
        <end position="21"/>
    </location>
</feature>
<sequence length="156" mass="17908">MSRSYLLTVVLSLVFFSRVFAGTKQTCGYAFREPPASDNADSSFLSACQTYQDKWYICKRASCHMDNGLQIVQDLFFVNCLGTVRNKTWSYPFVFPEGFTADDAAKKVVVQKGKWSLGQTKPKYNIPAYLRCYWRTNSDRNAKRPTCDSCKEYQHS</sequence>
<reference evidence="2" key="1">
    <citation type="submission" date="2021-03" db="EMBL/GenBank/DDBJ databases">
        <title>Draft genome sequence of rust myrtle Austropuccinia psidii MF-1, a brazilian biotype.</title>
        <authorList>
            <person name="Quecine M.C."/>
            <person name="Pachon D.M.R."/>
            <person name="Bonatelli M.L."/>
            <person name="Correr F.H."/>
            <person name="Franceschini L.M."/>
            <person name="Leite T.F."/>
            <person name="Margarido G.R.A."/>
            <person name="Almeida C.A."/>
            <person name="Ferrarezi J.A."/>
            <person name="Labate C.A."/>
        </authorList>
    </citation>
    <scope>NUCLEOTIDE SEQUENCE</scope>
    <source>
        <strain evidence="2">MF-1</strain>
    </source>
</reference>
<feature type="chain" id="PRO_5040458644" description="Secreted protein" evidence="1">
    <location>
        <begin position="22"/>
        <end position="156"/>
    </location>
</feature>
<evidence type="ECO:0000256" key="1">
    <source>
        <dbReference type="SAM" id="SignalP"/>
    </source>
</evidence>
<evidence type="ECO:0000313" key="2">
    <source>
        <dbReference type="EMBL" id="MBW0471257.1"/>
    </source>
</evidence>
<organism evidence="2 3">
    <name type="scientific">Austropuccinia psidii MF-1</name>
    <dbReference type="NCBI Taxonomy" id="1389203"/>
    <lineage>
        <taxon>Eukaryota</taxon>
        <taxon>Fungi</taxon>
        <taxon>Dikarya</taxon>
        <taxon>Basidiomycota</taxon>
        <taxon>Pucciniomycotina</taxon>
        <taxon>Pucciniomycetes</taxon>
        <taxon>Pucciniales</taxon>
        <taxon>Sphaerophragmiaceae</taxon>
        <taxon>Austropuccinia</taxon>
    </lineage>
</organism>
<protein>
    <recommendedName>
        <fullName evidence="4">Secreted protein</fullName>
    </recommendedName>
</protein>
<evidence type="ECO:0000313" key="3">
    <source>
        <dbReference type="Proteomes" id="UP000765509"/>
    </source>
</evidence>
<dbReference type="EMBL" id="AVOT02002709">
    <property type="protein sequence ID" value="MBW0471257.1"/>
    <property type="molecule type" value="Genomic_DNA"/>
</dbReference>